<dbReference type="InterPro" id="IPR020546">
    <property type="entry name" value="ATP_synth_F1_dsu/esu_N"/>
</dbReference>
<dbReference type="GO" id="GO:0045259">
    <property type="term" value="C:proton-transporting ATP synthase complex"/>
    <property type="evidence" value="ECO:0007669"/>
    <property type="project" value="UniProtKB-KW"/>
</dbReference>
<evidence type="ECO:0000256" key="4">
    <source>
        <dbReference type="ARBA" id="ARBA00023065"/>
    </source>
</evidence>
<accession>A0A519BDH3</accession>
<keyword evidence="3" id="KW-0813">Transport</keyword>
<dbReference type="CDD" id="cd12152">
    <property type="entry name" value="F1-ATPase_delta"/>
    <property type="match status" value="1"/>
</dbReference>
<dbReference type="InterPro" id="IPR036771">
    <property type="entry name" value="ATPsynth_dsu/esu_N"/>
</dbReference>
<keyword evidence="6" id="KW-0066">ATP synthesis</keyword>
<dbReference type="Gene3D" id="2.60.15.10">
    <property type="entry name" value="F0F1 ATP synthase delta/epsilon subunit, N-terminal"/>
    <property type="match status" value="1"/>
</dbReference>
<dbReference type="SUPFAM" id="SSF51344">
    <property type="entry name" value="Epsilon subunit of F1F0-ATP synthase N-terminal domain"/>
    <property type="match status" value="1"/>
</dbReference>
<dbReference type="EMBL" id="SGBD01000001">
    <property type="protein sequence ID" value="RZD15315.1"/>
    <property type="molecule type" value="Genomic_DNA"/>
</dbReference>
<dbReference type="GO" id="GO:0012505">
    <property type="term" value="C:endomembrane system"/>
    <property type="evidence" value="ECO:0007669"/>
    <property type="project" value="UniProtKB-SubCell"/>
</dbReference>
<comment type="similarity">
    <text evidence="2">Belongs to the ATPase epsilon chain family.</text>
</comment>
<organism evidence="8 9">
    <name type="scientific">Candidatus Acidulodesulfobacterium ferriphilum</name>
    <dbReference type="NCBI Taxonomy" id="2597223"/>
    <lineage>
        <taxon>Bacteria</taxon>
        <taxon>Deltaproteobacteria</taxon>
        <taxon>Candidatus Acidulodesulfobacterales</taxon>
        <taxon>Candidatus Acidulodesulfobacterium</taxon>
    </lineage>
</organism>
<dbReference type="GO" id="GO:0046933">
    <property type="term" value="F:proton-transporting ATP synthase activity, rotational mechanism"/>
    <property type="evidence" value="ECO:0007669"/>
    <property type="project" value="InterPro"/>
</dbReference>
<proteinExistence type="inferred from homology"/>
<dbReference type="InterPro" id="IPR001469">
    <property type="entry name" value="ATP_synth_F1_dsu/esu"/>
</dbReference>
<dbReference type="Proteomes" id="UP000320813">
    <property type="component" value="Unassembled WGS sequence"/>
</dbReference>
<comment type="caution">
    <text evidence="8">The sequence shown here is derived from an EMBL/GenBank/DDBJ whole genome shotgun (WGS) entry which is preliminary data.</text>
</comment>
<name>A0A519BDH3_9DELT</name>
<evidence type="ECO:0000313" key="8">
    <source>
        <dbReference type="EMBL" id="RZD15315.1"/>
    </source>
</evidence>
<evidence type="ECO:0000256" key="2">
    <source>
        <dbReference type="ARBA" id="ARBA00005712"/>
    </source>
</evidence>
<comment type="subcellular location">
    <subcellularLocation>
        <location evidence="1">Endomembrane system</location>
        <topology evidence="1">Peripheral membrane protein</topology>
    </subcellularLocation>
</comment>
<keyword evidence="6" id="KW-0139">CF(1)</keyword>
<reference evidence="8 9" key="1">
    <citation type="submission" date="2019-01" db="EMBL/GenBank/DDBJ databases">
        <title>Insights into ecological role of a new deltaproteobacterial order Candidatus Sinidesulfobacterales (Sva0485) by metagenomics and metatranscriptomics.</title>
        <authorList>
            <person name="Tan S."/>
            <person name="Liu J."/>
            <person name="Fang Y."/>
            <person name="Hedlund B.P."/>
            <person name="Lian Z.H."/>
            <person name="Huang L.Y."/>
            <person name="Li J.T."/>
            <person name="Huang L.N."/>
            <person name="Li W.J."/>
            <person name="Jiang H.C."/>
            <person name="Dong H.L."/>
            <person name="Shu W.S."/>
        </authorList>
    </citation>
    <scope>NUCLEOTIDE SEQUENCE [LARGE SCALE GENOMIC DNA]</scope>
    <source>
        <strain evidence="8">AP3</strain>
    </source>
</reference>
<evidence type="ECO:0000313" key="9">
    <source>
        <dbReference type="Proteomes" id="UP000320813"/>
    </source>
</evidence>
<sequence length="80" mass="8696">MPLKLKIVGRGGLIAEEIVDFCEIPAESGIEGILPGHINFISNVNKGVVKYKIGETVREINIDGGFVEISNDFINILVND</sequence>
<dbReference type="AlphaFoldDB" id="A0A519BDH3"/>
<protein>
    <submittedName>
        <fullName evidence="8">F0F1 ATP synthase subunit epsilon</fullName>
    </submittedName>
</protein>
<evidence type="ECO:0000256" key="1">
    <source>
        <dbReference type="ARBA" id="ARBA00004184"/>
    </source>
</evidence>
<dbReference type="Pfam" id="PF02823">
    <property type="entry name" value="ATP-synt_DE_N"/>
    <property type="match status" value="1"/>
</dbReference>
<evidence type="ECO:0000259" key="7">
    <source>
        <dbReference type="Pfam" id="PF02823"/>
    </source>
</evidence>
<keyword evidence="5" id="KW-0472">Membrane</keyword>
<evidence type="ECO:0000256" key="5">
    <source>
        <dbReference type="ARBA" id="ARBA00023136"/>
    </source>
</evidence>
<gene>
    <name evidence="8" type="ORF">EVJ47_03320</name>
</gene>
<evidence type="ECO:0000256" key="6">
    <source>
        <dbReference type="ARBA" id="ARBA00023196"/>
    </source>
</evidence>
<feature type="domain" description="ATP synthase F1 complex delta/epsilon subunit N-terminal" evidence="7">
    <location>
        <begin position="3"/>
        <end position="79"/>
    </location>
</feature>
<evidence type="ECO:0000256" key="3">
    <source>
        <dbReference type="ARBA" id="ARBA00022448"/>
    </source>
</evidence>
<keyword evidence="4" id="KW-0406">Ion transport</keyword>